<dbReference type="RefSeq" id="WP_135436058.1">
    <property type="nucleotide sequence ID" value="NZ_SRLA01000005.1"/>
</dbReference>
<comment type="caution">
    <text evidence="1">The sequence shown here is derived from an EMBL/GenBank/DDBJ whole genome shotgun (WGS) entry which is preliminary data.</text>
</comment>
<gene>
    <name evidence="1" type="ORF">EU556_20735</name>
</gene>
<evidence type="ECO:0000313" key="2">
    <source>
        <dbReference type="Proteomes" id="UP000298337"/>
    </source>
</evidence>
<proteinExistence type="predicted"/>
<protein>
    <submittedName>
        <fullName evidence="1">Uncharacterized protein</fullName>
    </submittedName>
</protein>
<name>A0A4Z0P032_9BACT</name>
<sequence>MARPPKKISEKFSHIERTPMTEAACRKLQRQADRLTGGNRSALVRSRIDDPYGAELVCLINELALARQSLDKADIGSLLKTEVALDLQKLAKYGMELLSHAAKR</sequence>
<accession>A0A4Z0P032</accession>
<keyword evidence="2" id="KW-1185">Reference proteome</keyword>
<organism evidence="1 2">
    <name type="scientific">Hymenobacter fodinae</name>
    <dbReference type="NCBI Taxonomy" id="2510796"/>
    <lineage>
        <taxon>Bacteria</taxon>
        <taxon>Pseudomonadati</taxon>
        <taxon>Bacteroidota</taxon>
        <taxon>Cytophagia</taxon>
        <taxon>Cytophagales</taxon>
        <taxon>Hymenobacteraceae</taxon>
        <taxon>Hymenobacter</taxon>
    </lineage>
</organism>
<evidence type="ECO:0000313" key="1">
    <source>
        <dbReference type="EMBL" id="TGE04614.1"/>
    </source>
</evidence>
<dbReference type="AlphaFoldDB" id="A0A4Z0P032"/>
<dbReference type="EMBL" id="SRLA01000005">
    <property type="protein sequence ID" value="TGE04614.1"/>
    <property type="molecule type" value="Genomic_DNA"/>
</dbReference>
<dbReference type="Proteomes" id="UP000298337">
    <property type="component" value="Unassembled WGS sequence"/>
</dbReference>
<reference evidence="1 2" key="1">
    <citation type="submission" date="2019-04" db="EMBL/GenBank/DDBJ databases">
        <authorList>
            <person name="Feng G."/>
            <person name="Zhang J."/>
            <person name="Zhu H."/>
        </authorList>
    </citation>
    <scope>NUCLEOTIDE SEQUENCE [LARGE SCALE GENOMIC DNA]</scope>
    <source>
        <strain evidence="1 2">92R-1</strain>
    </source>
</reference>